<accession>A0ABT3PKL7</accession>
<keyword evidence="5" id="KW-1185">Reference proteome</keyword>
<dbReference type="Gene3D" id="3.55.50.30">
    <property type="match status" value="1"/>
</dbReference>
<name>A0ABT3PKL7_9BACT</name>
<dbReference type="EMBL" id="JAGGJA010000003">
    <property type="protein sequence ID" value="MCW9706491.1"/>
    <property type="molecule type" value="Genomic_DNA"/>
</dbReference>
<dbReference type="Proteomes" id="UP001207918">
    <property type="component" value="Unassembled WGS sequence"/>
</dbReference>
<dbReference type="Gene3D" id="2.60.120.1440">
    <property type="match status" value="1"/>
</dbReference>
<evidence type="ECO:0000313" key="4">
    <source>
        <dbReference type="EMBL" id="MCW9706491.1"/>
    </source>
</evidence>
<comment type="caution">
    <text evidence="4">The sequence shown here is derived from an EMBL/GenBank/DDBJ whole genome shotgun (WGS) entry which is preliminary data.</text>
</comment>
<feature type="domain" description="Protein FecR C-terminal" evidence="3">
    <location>
        <begin position="281"/>
        <end position="349"/>
    </location>
</feature>
<sequence length="354" mass="40127">MDWELLHKYLSGECTSEEKNRVDAWLQEDREHQYLLDSLSKIWEISPKDEMHVDSQSAWNSFQDKISSEKEPPAKDKNAISGVTKLVAQPYSKRKSNSWLSGTAVAVAILLTGLFMYNFLGSQNSSNKNSSLTKNKQPHVVVTERGQRTLFKLPDGTRIHLNAASKVEIPASFGDSLRRINLEGEAYFDVIHDQEKPFIVHSGDSYTKVLGTKFGVKAYPDDSSIQVVVEEGKVALERSRMPSEKSMRITKNRLGFLSKSGEAKQIEISELAQFLGWKDGRLVFNSTPVEEVIRRLERWYNIDIAVGEVSIRDQTMTASFHDEPMMEVLNILAASLNAEYKQKGRKIILIKKQT</sequence>
<protein>
    <submittedName>
        <fullName evidence="4">FecR domain-containing protein</fullName>
    </submittedName>
</protein>
<dbReference type="PANTHER" id="PTHR30273">
    <property type="entry name" value="PERIPLASMIC SIGNAL SENSOR AND SIGMA FACTOR ACTIVATOR FECR-RELATED"/>
    <property type="match status" value="1"/>
</dbReference>
<evidence type="ECO:0000256" key="1">
    <source>
        <dbReference type="SAM" id="Phobius"/>
    </source>
</evidence>
<dbReference type="InterPro" id="IPR032508">
    <property type="entry name" value="FecR_C"/>
</dbReference>
<organism evidence="4 5">
    <name type="scientific">Fodinibius salsisoli</name>
    <dbReference type="NCBI Taxonomy" id="2820877"/>
    <lineage>
        <taxon>Bacteria</taxon>
        <taxon>Pseudomonadati</taxon>
        <taxon>Balneolota</taxon>
        <taxon>Balneolia</taxon>
        <taxon>Balneolales</taxon>
        <taxon>Balneolaceae</taxon>
        <taxon>Fodinibius</taxon>
    </lineage>
</organism>
<evidence type="ECO:0000259" key="2">
    <source>
        <dbReference type="Pfam" id="PF04773"/>
    </source>
</evidence>
<proteinExistence type="predicted"/>
<dbReference type="PANTHER" id="PTHR30273:SF2">
    <property type="entry name" value="PROTEIN FECR"/>
    <property type="match status" value="1"/>
</dbReference>
<keyword evidence="1" id="KW-1133">Transmembrane helix</keyword>
<dbReference type="RefSeq" id="WP_265765197.1">
    <property type="nucleotide sequence ID" value="NZ_JAGGJA010000003.1"/>
</dbReference>
<evidence type="ECO:0000313" key="5">
    <source>
        <dbReference type="Proteomes" id="UP001207918"/>
    </source>
</evidence>
<feature type="transmembrane region" description="Helical" evidence="1">
    <location>
        <begin position="99"/>
        <end position="120"/>
    </location>
</feature>
<dbReference type="Pfam" id="PF04773">
    <property type="entry name" value="FecR"/>
    <property type="match status" value="1"/>
</dbReference>
<dbReference type="InterPro" id="IPR006860">
    <property type="entry name" value="FecR"/>
</dbReference>
<keyword evidence="1" id="KW-0812">Transmembrane</keyword>
<evidence type="ECO:0000259" key="3">
    <source>
        <dbReference type="Pfam" id="PF16344"/>
    </source>
</evidence>
<dbReference type="PIRSF" id="PIRSF018266">
    <property type="entry name" value="FecR"/>
    <property type="match status" value="1"/>
</dbReference>
<reference evidence="4 5" key="1">
    <citation type="submission" date="2021-03" db="EMBL/GenBank/DDBJ databases">
        <title>Aliifodinibius sp. nov., a new bacterium isolated from saline soil.</title>
        <authorList>
            <person name="Galisteo C."/>
            <person name="De La Haba R."/>
            <person name="Sanchez-Porro C."/>
            <person name="Ventosa A."/>
        </authorList>
    </citation>
    <scope>NUCLEOTIDE SEQUENCE [LARGE SCALE GENOMIC DNA]</scope>
    <source>
        <strain evidence="4 5">1BSP15-2V2</strain>
    </source>
</reference>
<dbReference type="InterPro" id="IPR012373">
    <property type="entry name" value="Ferrdict_sens_TM"/>
</dbReference>
<keyword evidence="1" id="KW-0472">Membrane</keyword>
<gene>
    <name evidence="4" type="ORF">J6I44_06475</name>
</gene>
<dbReference type="Pfam" id="PF16344">
    <property type="entry name" value="FecR_C"/>
    <property type="match status" value="1"/>
</dbReference>
<feature type="domain" description="FecR protein" evidence="2">
    <location>
        <begin position="140"/>
        <end position="234"/>
    </location>
</feature>